<reference evidence="1" key="1">
    <citation type="submission" date="2023-07" db="EMBL/GenBank/DDBJ databases">
        <title>Black Yeasts Isolated from many extreme environments.</title>
        <authorList>
            <person name="Coleine C."/>
            <person name="Stajich J.E."/>
            <person name="Selbmann L."/>
        </authorList>
    </citation>
    <scope>NUCLEOTIDE SEQUENCE</scope>
    <source>
        <strain evidence="1">CCFEE 5714</strain>
    </source>
</reference>
<comment type="caution">
    <text evidence="1">The sequence shown here is derived from an EMBL/GenBank/DDBJ whole genome shotgun (WGS) entry which is preliminary data.</text>
</comment>
<gene>
    <name evidence="1" type="ORF">LTR37_018170</name>
</gene>
<evidence type="ECO:0000313" key="1">
    <source>
        <dbReference type="EMBL" id="KAK3696028.1"/>
    </source>
</evidence>
<keyword evidence="2" id="KW-1185">Reference proteome</keyword>
<dbReference type="EMBL" id="JAUTXU010000248">
    <property type="protein sequence ID" value="KAK3696028.1"/>
    <property type="molecule type" value="Genomic_DNA"/>
</dbReference>
<name>A0ACC3MJI9_9PEZI</name>
<proteinExistence type="predicted"/>
<organism evidence="1 2">
    <name type="scientific">Vermiconidia calcicola</name>
    <dbReference type="NCBI Taxonomy" id="1690605"/>
    <lineage>
        <taxon>Eukaryota</taxon>
        <taxon>Fungi</taxon>
        <taxon>Dikarya</taxon>
        <taxon>Ascomycota</taxon>
        <taxon>Pezizomycotina</taxon>
        <taxon>Dothideomycetes</taxon>
        <taxon>Dothideomycetidae</taxon>
        <taxon>Mycosphaerellales</taxon>
        <taxon>Extremaceae</taxon>
        <taxon>Vermiconidia</taxon>
    </lineage>
</organism>
<evidence type="ECO:0000313" key="2">
    <source>
        <dbReference type="Proteomes" id="UP001281147"/>
    </source>
</evidence>
<protein>
    <submittedName>
        <fullName evidence="1">Uncharacterized protein</fullName>
    </submittedName>
</protein>
<dbReference type="Proteomes" id="UP001281147">
    <property type="component" value="Unassembled WGS sequence"/>
</dbReference>
<accession>A0ACC3MJI9</accession>
<sequence>MEQPTPSILVRFPVELQIGIAETLRDRDTIMLSQVNRHFQQLMRPRVTAIKKKETALVRQAQFFKQNSKYSSFFAGGYDVLVTENVLYACFTCFRVRPIDAFSARQIIHCNKIGQNNKAMKNNLRCCTDCSITRKSFRHGMEIRILRKISMLVDKGDRYQKTQVVNVRVRNSELTKYCDKCETLHTVEGWEACGPLEGQPSKRAIKRAQEQQGRRFYQLRFWSPKKKTDTTYRVKAKGRICSNCNADDSEMPLGDFYCPECLTWICWSCCRGRGGELQGHCGTKDQPHSLEKGSDRRETHEKLMRAHWQRTGRTDDIREDYMLADFGLFREAEY</sequence>